<dbReference type="InterPro" id="IPR003664">
    <property type="entry name" value="FA_synthesis"/>
</dbReference>
<keyword evidence="11" id="KW-0012">Acyltransferase</keyword>
<reference evidence="11" key="1">
    <citation type="submission" date="2018-06" db="EMBL/GenBank/DDBJ databases">
        <authorList>
            <person name="Zhirakovskaya E."/>
        </authorList>
    </citation>
    <scope>NUCLEOTIDE SEQUENCE</scope>
</reference>
<evidence type="ECO:0000256" key="6">
    <source>
        <dbReference type="ARBA" id="ARBA00023098"/>
    </source>
</evidence>
<evidence type="ECO:0000256" key="5">
    <source>
        <dbReference type="ARBA" id="ARBA00022679"/>
    </source>
</evidence>
<protein>
    <recommendedName>
        <fullName evidence="9">phosphate acyltransferase</fullName>
        <ecNumber evidence="9">2.3.1.274</ecNumber>
    </recommendedName>
</protein>
<evidence type="ECO:0000256" key="2">
    <source>
        <dbReference type="ARBA" id="ARBA00004496"/>
    </source>
</evidence>
<keyword evidence="6" id="KW-0443">Lipid metabolism</keyword>
<organism evidence="11">
    <name type="scientific">hydrothermal vent metagenome</name>
    <dbReference type="NCBI Taxonomy" id="652676"/>
    <lineage>
        <taxon>unclassified sequences</taxon>
        <taxon>metagenomes</taxon>
        <taxon>ecological metagenomes</taxon>
    </lineage>
</organism>
<dbReference type="PANTHER" id="PTHR30100">
    <property type="entry name" value="FATTY ACID/PHOSPHOLIPID SYNTHESIS PROTEIN PLSX"/>
    <property type="match status" value="1"/>
</dbReference>
<evidence type="ECO:0000256" key="10">
    <source>
        <dbReference type="ARBA" id="ARBA00046608"/>
    </source>
</evidence>
<evidence type="ECO:0000256" key="9">
    <source>
        <dbReference type="ARBA" id="ARBA00024069"/>
    </source>
</evidence>
<dbReference type="GO" id="GO:0008654">
    <property type="term" value="P:phospholipid biosynthetic process"/>
    <property type="evidence" value="ECO:0007669"/>
    <property type="project" value="UniProtKB-KW"/>
</dbReference>
<comment type="subcellular location">
    <subcellularLocation>
        <location evidence="2">Cytoplasm</location>
    </subcellularLocation>
</comment>
<evidence type="ECO:0000256" key="8">
    <source>
        <dbReference type="ARBA" id="ARBA00023264"/>
    </source>
</evidence>
<dbReference type="SUPFAM" id="SSF53659">
    <property type="entry name" value="Isocitrate/Isopropylmalate dehydrogenase-like"/>
    <property type="match status" value="1"/>
</dbReference>
<comment type="subunit">
    <text evidence="10">Homodimer. Probably interacts with PlsY.</text>
</comment>
<dbReference type="GO" id="GO:0006633">
    <property type="term" value="P:fatty acid biosynthetic process"/>
    <property type="evidence" value="ECO:0007669"/>
    <property type="project" value="InterPro"/>
</dbReference>
<evidence type="ECO:0000256" key="3">
    <source>
        <dbReference type="ARBA" id="ARBA00022490"/>
    </source>
</evidence>
<dbReference type="AlphaFoldDB" id="A0A3B1BNK8"/>
<evidence type="ECO:0000256" key="1">
    <source>
        <dbReference type="ARBA" id="ARBA00001232"/>
    </source>
</evidence>
<dbReference type="EC" id="2.3.1.274" evidence="9"/>
<dbReference type="GO" id="GO:0005737">
    <property type="term" value="C:cytoplasm"/>
    <property type="evidence" value="ECO:0007669"/>
    <property type="project" value="UniProtKB-SubCell"/>
</dbReference>
<keyword evidence="4" id="KW-0444">Lipid biosynthesis</keyword>
<dbReference type="InterPro" id="IPR012281">
    <property type="entry name" value="Phospholipid_synth_PlsX-like"/>
</dbReference>
<keyword evidence="3" id="KW-0963">Cytoplasm</keyword>
<evidence type="ECO:0000256" key="7">
    <source>
        <dbReference type="ARBA" id="ARBA00023209"/>
    </source>
</evidence>
<gene>
    <name evidence="11" type="ORF">MNBD_IGNAVI01-3112</name>
</gene>
<keyword evidence="7" id="KW-0594">Phospholipid biosynthesis</keyword>
<comment type="catalytic activity">
    <reaction evidence="1">
        <text>a fatty acyl-[ACP] + phosphate = an acyl phosphate + holo-[ACP]</text>
        <dbReference type="Rhea" id="RHEA:42292"/>
        <dbReference type="Rhea" id="RHEA-COMP:9685"/>
        <dbReference type="Rhea" id="RHEA-COMP:14125"/>
        <dbReference type="ChEBI" id="CHEBI:43474"/>
        <dbReference type="ChEBI" id="CHEBI:59918"/>
        <dbReference type="ChEBI" id="CHEBI:64479"/>
        <dbReference type="ChEBI" id="CHEBI:138651"/>
        <dbReference type="EC" id="2.3.1.274"/>
    </reaction>
</comment>
<dbReference type="NCBIfam" id="TIGR00182">
    <property type="entry name" value="plsX"/>
    <property type="match status" value="1"/>
</dbReference>
<evidence type="ECO:0000256" key="4">
    <source>
        <dbReference type="ARBA" id="ARBA00022516"/>
    </source>
</evidence>
<dbReference type="Pfam" id="PF02504">
    <property type="entry name" value="FA_synthesis"/>
    <property type="match status" value="1"/>
</dbReference>
<dbReference type="PANTHER" id="PTHR30100:SF1">
    <property type="entry name" value="PHOSPHATE ACYLTRANSFERASE"/>
    <property type="match status" value="1"/>
</dbReference>
<sequence>MTGNLKTKCVVAVDAMGGDFAPRNEVLGAIEAYNESGDFDLLLVGRKEKIIGEIKSNNLKFDEKYIVHAEQVIDMHDHPTETMKNKPNSSMSVGAKLVRSGEAHAFVSAGNTGAMVVNSIFGIGRIKGVSRPTLTAPLPNEKGEYTFVADVGAFVDSKPQHIFEFALLSKILIENIYGIDNPRVGILNVGEEESKGYKLTADASKLLRESELHFIGNVEGNDIFKGTADLVVCDGFIGNIILKFAESIIPFLKATFKNYAELGLKNKLKIGMVRGPLKEALKKANPENTGGLPLLGVNGISIIGHGSSSPLAIKNMVLRAKEMYDKDIVNKIKGTLADYAEK</sequence>
<accession>A0A3B1BNK8</accession>
<keyword evidence="5 11" id="KW-0808">Transferase</keyword>
<name>A0A3B1BNK8_9ZZZZ</name>
<proteinExistence type="inferred from homology"/>
<evidence type="ECO:0000313" key="11">
    <source>
        <dbReference type="EMBL" id="VAX16131.1"/>
    </source>
</evidence>
<dbReference type="EMBL" id="UOGD01000045">
    <property type="protein sequence ID" value="VAX16131.1"/>
    <property type="molecule type" value="Genomic_DNA"/>
</dbReference>
<dbReference type="GO" id="GO:0043811">
    <property type="term" value="F:phosphate:acyl-[acyl carrier protein] acyltransferase activity"/>
    <property type="evidence" value="ECO:0007669"/>
    <property type="project" value="UniProtKB-EC"/>
</dbReference>
<dbReference type="HAMAP" id="MF_00019">
    <property type="entry name" value="PlsX"/>
    <property type="match status" value="1"/>
</dbReference>
<keyword evidence="8" id="KW-1208">Phospholipid metabolism</keyword>
<dbReference type="PIRSF" id="PIRSF002465">
    <property type="entry name" value="Phsphlp_syn_PlsX"/>
    <property type="match status" value="1"/>
</dbReference>
<dbReference type="Gene3D" id="3.40.718.10">
    <property type="entry name" value="Isopropylmalate Dehydrogenase"/>
    <property type="match status" value="1"/>
</dbReference>